<protein>
    <submittedName>
        <fullName evidence="9">ABC transporter permease</fullName>
    </submittedName>
</protein>
<feature type="transmembrane region" description="Helical" evidence="7">
    <location>
        <begin position="86"/>
        <end position="115"/>
    </location>
</feature>
<dbReference type="STRING" id="1423726.FC07_GL001213"/>
<evidence type="ECO:0000256" key="2">
    <source>
        <dbReference type="ARBA" id="ARBA00022448"/>
    </source>
</evidence>
<dbReference type="InterPro" id="IPR051393">
    <property type="entry name" value="ABC_transporter_permease"/>
</dbReference>
<keyword evidence="3" id="KW-1003">Cell membrane</keyword>
<keyword evidence="6 7" id="KW-0472">Membrane</keyword>
<name>A0A0R1GH05_9LACO</name>
<evidence type="ECO:0000256" key="4">
    <source>
        <dbReference type="ARBA" id="ARBA00022692"/>
    </source>
</evidence>
<accession>A0A0R1GH05</accession>
<dbReference type="InterPro" id="IPR000515">
    <property type="entry name" value="MetI-like"/>
</dbReference>
<evidence type="ECO:0000256" key="5">
    <source>
        <dbReference type="ARBA" id="ARBA00022989"/>
    </source>
</evidence>
<dbReference type="PATRIC" id="fig|1423726.3.peg.1260"/>
<dbReference type="GO" id="GO:0005886">
    <property type="term" value="C:plasma membrane"/>
    <property type="evidence" value="ECO:0007669"/>
    <property type="project" value="UniProtKB-SubCell"/>
</dbReference>
<dbReference type="GO" id="GO:0055085">
    <property type="term" value="P:transmembrane transport"/>
    <property type="evidence" value="ECO:0007669"/>
    <property type="project" value="InterPro"/>
</dbReference>
<evidence type="ECO:0000256" key="1">
    <source>
        <dbReference type="ARBA" id="ARBA00004651"/>
    </source>
</evidence>
<feature type="transmembrane region" description="Helical" evidence="7">
    <location>
        <begin position="221"/>
        <end position="243"/>
    </location>
</feature>
<evidence type="ECO:0000256" key="3">
    <source>
        <dbReference type="ARBA" id="ARBA00022475"/>
    </source>
</evidence>
<comment type="similarity">
    <text evidence="7">Belongs to the binding-protein-dependent transport system permease family.</text>
</comment>
<feature type="domain" description="ABC transmembrane type-1" evidence="8">
    <location>
        <begin position="90"/>
        <end position="302"/>
    </location>
</feature>
<comment type="subcellular location">
    <subcellularLocation>
        <location evidence="1 7">Cell membrane</location>
        <topology evidence="1 7">Multi-pass membrane protein</topology>
    </subcellularLocation>
</comment>
<sequence>MQQSLSGKAKTRPLTPANVTVGRRRWSERGYALLFLGPSLALLAVFIFWPMLKTLYMSFFLTDKFGHITVFNGLGNYRSLLQDASYWASLGATLSYVAVVAVLTIVLGLILAVAAQQQLKGIGFFKTLFSSTMGISVSVAAIFWLFAFNPSVGVFAQLSQALHLPEINWLADPHFALLAIIITTVWMNLGFTFLILFGALQQVPRSLYDAADVAGVAKRTQFLKVTLPMISPTLFFVTTVTLIDAFKSFGLIDLMTAGGPSNATNLLVYRVYQDAFLNGSYAQASTESVVLTLLIAVVTLVQFKLFGKRVTY</sequence>
<feature type="transmembrane region" description="Helical" evidence="7">
    <location>
        <begin position="127"/>
        <end position="147"/>
    </location>
</feature>
<dbReference type="Proteomes" id="UP000051461">
    <property type="component" value="Unassembled WGS sequence"/>
</dbReference>
<evidence type="ECO:0000259" key="8">
    <source>
        <dbReference type="PROSITE" id="PS50928"/>
    </source>
</evidence>
<reference evidence="9 10" key="1">
    <citation type="journal article" date="2015" name="Genome Announc.">
        <title>Expanding the biotechnology potential of lactobacilli through comparative genomics of 213 strains and associated genera.</title>
        <authorList>
            <person name="Sun Z."/>
            <person name="Harris H.M."/>
            <person name="McCann A."/>
            <person name="Guo C."/>
            <person name="Argimon S."/>
            <person name="Zhang W."/>
            <person name="Yang X."/>
            <person name="Jeffery I.B."/>
            <person name="Cooney J.C."/>
            <person name="Kagawa T.F."/>
            <person name="Liu W."/>
            <person name="Song Y."/>
            <person name="Salvetti E."/>
            <person name="Wrobel A."/>
            <person name="Rasinkangas P."/>
            <person name="Parkhill J."/>
            <person name="Rea M.C."/>
            <person name="O'Sullivan O."/>
            <person name="Ritari J."/>
            <person name="Douillard F.P."/>
            <person name="Paul Ross R."/>
            <person name="Yang R."/>
            <person name="Briner A.E."/>
            <person name="Felis G.E."/>
            <person name="de Vos W.M."/>
            <person name="Barrangou R."/>
            <person name="Klaenhammer T.R."/>
            <person name="Caufield P.W."/>
            <person name="Cui Y."/>
            <person name="Zhang H."/>
            <person name="O'Toole P.W."/>
        </authorList>
    </citation>
    <scope>NUCLEOTIDE SEQUENCE [LARGE SCALE GENOMIC DNA]</scope>
    <source>
        <strain evidence="9 10">DSM 20003</strain>
    </source>
</reference>
<dbReference type="PANTHER" id="PTHR30193">
    <property type="entry name" value="ABC TRANSPORTER PERMEASE PROTEIN"/>
    <property type="match status" value="1"/>
</dbReference>
<dbReference type="InterPro" id="IPR035906">
    <property type="entry name" value="MetI-like_sf"/>
</dbReference>
<evidence type="ECO:0000313" key="9">
    <source>
        <dbReference type="EMBL" id="KRK33452.1"/>
    </source>
</evidence>
<feature type="transmembrane region" description="Helical" evidence="7">
    <location>
        <begin position="288"/>
        <end position="306"/>
    </location>
</feature>
<keyword evidence="2 7" id="KW-0813">Transport</keyword>
<keyword evidence="5 7" id="KW-1133">Transmembrane helix</keyword>
<dbReference type="Gene3D" id="1.10.3720.10">
    <property type="entry name" value="MetI-like"/>
    <property type="match status" value="1"/>
</dbReference>
<evidence type="ECO:0000256" key="7">
    <source>
        <dbReference type="RuleBase" id="RU363032"/>
    </source>
</evidence>
<gene>
    <name evidence="9" type="ORF">FC07_GL001213</name>
</gene>
<dbReference type="PROSITE" id="PS50928">
    <property type="entry name" value="ABC_TM1"/>
    <property type="match status" value="1"/>
</dbReference>
<proteinExistence type="inferred from homology"/>
<keyword evidence="10" id="KW-1185">Reference proteome</keyword>
<dbReference type="CDD" id="cd06261">
    <property type="entry name" value="TM_PBP2"/>
    <property type="match status" value="1"/>
</dbReference>
<organism evidence="9 10">
    <name type="scientific">Loigolactobacillus bifermentans DSM 20003</name>
    <dbReference type="NCBI Taxonomy" id="1423726"/>
    <lineage>
        <taxon>Bacteria</taxon>
        <taxon>Bacillati</taxon>
        <taxon>Bacillota</taxon>
        <taxon>Bacilli</taxon>
        <taxon>Lactobacillales</taxon>
        <taxon>Lactobacillaceae</taxon>
        <taxon>Loigolactobacillus</taxon>
    </lineage>
</organism>
<feature type="transmembrane region" description="Helical" evidence="7">
    <location>
        <begin position="31"/>
        <end position="52"/>
    </location>
</feature>
<dbReference type="EMBL" id="AZDA01000116">
    <property type="protein sequence ID" value="KRK33452.1"/>
    <property type="molecule type" value="Genomic_DNA"/>
</dbReference>
<keyword evidence="4 7" id="KW-0812">Transmembrane</keyword>
<dbReference type="AlphaFoldDB" id="A0A0R1GH05"/>
<evidence type="ECO:0000313" key="10">
    <source>
        <dbReference type="Proteomes" id="UP000051461"/>
    </source>
</evidence>
<evidence type="ECO:0000256" key="6">
    <source>
        <dbReference type="ARBA" id="ARBA00023136"/>
    </source>
</evidence>
<dbReference type="SUPFAM" id="SSF161098">
    <property type="entry name" value="MetI-like"/>
    <property type="match status" value="1"/>
</dbReference>
<feature type="transmembrane region" description="Helical" evidence="7">
    <location>
        <begin position="175"/>
        <end position="200"/>
    </location>
</feature>
<dbReference type="PANTHER" id="PTHR30193:SF37">
    <property type="entry name" value="INNER MEMBRANE ABC TRANSPORTER PERMEASE PROTEIN YCJO"/>
    <property type="match status" value="1"/>
</dbReference>
<comment type="caution">
    <text evidence="9">The sequence shown here is derived from an EMBL/GenBank/DDBJ whole genome shotgun (WGS) entry which is preliminary data.</text>
</comment>
<dbReference type="Pfam" id="PF00528">
    <property type="entry name" value="BPD_transp_1"/>
    <property type="match status" value="1"/>
</dbReference>